<name>A0A3S5FGL5_9PLAT</name>
<dbReference type="AlphaFoldDB" id="A0A3S5FGL5"/>
<keyword evidence="3" id="KW-1185">Reference proteome</keyword>
<protein>
    <submittedName>
        <fullName evidence="2">Uncharacterized protein</fullName>
    </submittedName>
</protein>
<proteinExistence type="predicted"/>
<gene>
    <name evidence="2" type="ORF">PXEA_LOCUS32399</name>
</gene>
<evidence type="ECO:0000313" key="2">
    <source>
        <dbReference type="EMBL" id="VEL38959.1"/>
    </source>
</evidence>
<feature type="compositionally biased region" description="Pro residues" evidence="1">
    <location>
        <begin position="48"/>
        <end position="63"/>
    </location>
</feature>
<feature type="region of interest" description="Disordered" evidence="1">
    <location>
        <begin position="48"/>
        <end position="68"/>
    </location>
</feature>
<organism evidence="2 3">
    <name type="scientific">Protopolystoma xenopodis</name>
    <dbReference type="NCBI Taxonomy" id="117903"/>
    <lineage>
        <taxon>Eukaryota</taxon>
        <taxon>Metazoa</taxon>
        <taxon>Spiralia</taxon>
        <taxon>Lophotrochozoa</taxon>
        <taxon>Platyhelminthes</taxon>
        <taxon>Monogenea</taxon>
        <taxon>Polyopisthocotylea</taxon>
        <taxon>Polystomatidea</taxon>
        <taxon>Polystomatidae</taxon>
        <taxon>Protopolystoma</taxon>
    </lineage>
</organism>
<feature type="region of interest" description="Disordered" evidence="1">
    <location>
        <begin position="88"/>
        <end position="129"/>
    </location>
</feature>
<reference evidence="2" key="1">
    <citation type="submission" date="2018-11" db="EMBL/GenBank/DDBJ databases">
        <authorList>
            <consortium name="Pathogen Informatics"/>
        </authorList>
    </citation>
    <scope>NUCLEOTIDE SEQUENCE</scope>
</reference>
<dbReference type="Proteomes" id="UP000784294">
    <property type="component" value="Unassembled WGS sequence"/>
</dbReference>
<accession>A0A3S5FGL5</accession>
<evidence type="ECO:0000313" key="3">
    <source>
        <dbReference type="Proteomes" id="UP000784294"/>
    </source>
</evidence>
<evidence type="ECO:0000256" key="1">
    <source>
        <dbReference type="SAM" id="MobiDB-lite"/>
    </source>
</evidence>
<comment type="caution">
    <text evidence="2">The sequence shown here is derived from an EMBL/GenBank/DDBJ whole genome shotgun (WGS) entry which is preliminary data.</text>
</comment>
<feature type="compositionally biased region" description="Gly residues" evidence="1">
    <location>
        <begin position="120"/>
        <end position="129"/>
    </location>
</feature>
<sequence>MGTRLDPTYGMATSRNAASCLTPKAASLPCTSRHGPVAFAHLPFRPVAQPPYTHPPPRPPPLGRPARARARAWARSAKVETQTLNFSSGRSECSKCGSVMHDVGGRKRERERHRKREKGGGGIRDNGLL</sequence>
<dbReference type="EMBL" id="CAAALY010259616">
    <property type="protein sequence ID" value="VEL38959.1"/>
    <property type="molecule type" value="Genomic_DNA"/>
</dbReference>